<evidence type="ECO:0000256" key="4">
    <source>
        <dbReference type="ARBA" id="ARBA00023136"/>
    </source>
</evidence>
<keyword evidence="2 5" id="KW-0812">Transmembrane</keyword>
<evidence type="ECO:0000256" key="2">
    <source>
        <dbReference type="ARBA" id="ARBA00022692"/>
    </source>
</evidence>
<evidence type="ECO:0000313" key="7">
    <source>
        <dbReference type="Proteomes" id="UP000586918"/>
    </source>
</evidence>
<keyword evidence="7" id="KW-1185">Reference proteome</keyword>
<evidence type="ECO:0000313" key="6">
    <source>
        <dbReference type="EMBL" id="NMH91259.1"/>
    </source>
</evidence>
<dbReference type="InterPro" id="IPR037673">
    <property type="entry name" value="MSC/AndL"/>
</dbReference>
<dbReference type="Proteomes" id="UP000586918">
    <property type="component" value="Unassembled WGS sequence"/>
</dbReference>
<accession>A0A848DFA0</accession>
<keyword evidence="4 5" id="KW-0472">Membrane</keyword>
<keyword evidence="3 5" id="KW-1133">Transmembrane helix</keyword>
<name>A0A848DFA0_9PSEU</name>
<dbReference type="Gene3D" id="1.10.1200.120">
    <property type="entry name" value="Large-conductance mechanosensitive channel, MscL, domain 1"/>
    <property type="match status" value="1"/>
</dbReference>
<comment type="subcellular location">
    <subcellularLocation>
        <location evidence="1">Membrane</location>
        <topology evidence="1">Multi-pass membrane protein</topology>
    </subcellularLocation>
</comment>
<dbReference type="AlphaFoldDB" id="A0A848DFA0"/>
<dbReference type="EMBL" id="JAAXKZ010000015">
    <property type="protein sequence ID" value="NMH91259.1"/>
    <property type="molecule type" value="Genomic_DNA"/>
</dbReference>
<dbReference type="PANTHER" id="PTHR30266:SF2">
    <property type="entry name" value="LARGE-CONDUCTANCE MECHANOSENSITIVE CHANNEL"/>
    <property type="match status" value="1"/>
</dbReference>
<dbReference type="InterPro" id="IPR036019">
    <property type="entry name" value="MscL_channel"/>
</dbReference>
<gene>
    <name evidence="6" type="ORF">HF519_06570</name>
</gene>
<comment type="caution">
    <text evidence="6">The sequence shown here is derived from an EMBL/GenBank/DDBJ whole genome shotgun (WGS) entry which is preliminary data.</text>
</comment>
<dbReference type="Pfam" id="PF01741">
    <property type="entry name" value="MscL"/>
    <property type="match status" value="1"/>
</dbReference>
<sequence length="147" mass="15944">MVGVQGVRVGRQHVDLALGFIIGTAFATLVDSLANDVIMQFVAAVFGQPDFSALKFVLNDSEIRYGAFLTAMVNFLLLGAVLFALVKLLRKAGLGSFRAQGSRECPYCKEFVPVDALKCKWCTADIEPAQAEEEDAPLIADRTRTGE</sequence>
<evidence type="ECO:0000256" key="1">
    <source>
        <dbReference type="ARBA" id="ARBA00004141"/>
    </source>
</evidence>
<protein>
    <submittedName>
        <fullName evidence="6">Large conductance mechanosensitive channel protein MscL</fullName>
    </submittedName>
</protein>
<feature type="transmembrane region" description="Helical" evidence="5">
    <location>
        <begin position="16"/>
        <end position="43"/>
    </location>
</feature>
<feature type="transmembrane region" description="Helical" evidence="5">
    <location>
        <begin position="63"/>
        <end position="86"/>
    </location>
</feature>
<evidence type="ECO:0000256" key="3">
    <source>
        <dbReference type="ARBA" id="ARBA00022989"/>
    </source>
</evidence>
<proteinExistence type="predicted"/>
<organism evidence="6 7">
    <name type="scientific">Pseudonocardia bannensis</name>
    <dbReference type="NCBI Taxonomy" id="630973"/>
    <lineage>
        <taxon>Bacteria</taxon>
        <taxon>Bacillati</taxon>
        <taxon>Actinomycetota</taxon>
        <taxon>Actinomycetes</taxon>
        <taxon>Pseudonocardiales</taxon>
        <taxon>Pseudonocardiaceae</taxon>
        <taxon>Pseudonocardia</taxon>
    </lineage>
</organism>
<reference evidence="6 7" key="1">
    <citation type="submission" date="2020-04" db="EMBL/GenBank/DDBJ databases">
        <authorList>
            <person name="Klaysubun C."/>
            <person name="Duangmal K."/>
            <person name="Lipun K."/>
        </authorList>
    </citation>
    <scope>NUCLEOTIDE SEQUENCE [LARGE SCALE GENOMIC DNA]</scope>
    <source>
        <strain evidence="6 7">DSM 45300</strain>
    </source>
</reference>
<dbReference type="SUPFAM" id="SSF81330">
    <property type="entry name" value="Gated mechanosensitive channel"/>
    <property type="match status" value="1"/>
</dbReference>
<dbReference type="GO" id="GO:0008381">
    <property type="term" value="F:mechanosensitive monoatomic ion channel activity"/>
    <property type="evidence" value="ECO:0007669"/>
    <property type="project" value="TreeGrafter"/>
</dbReference>
<dbReference type="GO" id="GO:0016020">
    <property type="term" value="C:membrane"/>
    <property type="evidence" value="ECO:0007669"/>
    <property type="project" value="UniProtKB-SubCell"/>
</dbReference>
<dbReference type="PANTHER" id="PTHR30266">
    <property type="entry name" value="MECHANOSENSITIVE CHANNEL MSCL"/>
    <property type="match status" value="1"/>
</dbReference>
<evidence type="ECO:0000256" key="5">
    <source>
        <dbReference type="SAM" id="Phobius"/>
    </source>
</evidence>